<dbReference type="Gene3D" id="2.160.20.10">
    <property type="entry name" value="Single-stranded right-handed beta-helix, Pectin lyase-like"/>
    <property type="match status" value="1"/>
</dbReference>
<dbReference type="InterPro" id="IPR033801">
    <property type="entry name" value="CBM6-CBM35-CBM36-like_1"/>
</dbReference>
<dbReference type="RefSeq" id="WP_394840187.1">
    <property type="nucleotide sequence ID" value="NZ_CP089929.1"/>
</dbReference>
<sequence>MFFGFCRRIGGASLLCAAACVGGDASEGGREPPALSALSVPGRGARVSFIEQEAEDAVTNGTALAKDRTRGTLAAEASGRRAVTLSGQGQYVEFTLTEPANAIAVRYSLPDSSDGSGIDATLSLYADGTKLRDLALTSRYSWYYGAFPYTNHPNEGNAHHFYEEARALLPSTLPPGTKVRLQIGPGNNAPSYTIDLADFELVPTPAAMPANALSVTDFGATPNDTADDSDAFDAAIASARNQGKEVWVPQGTFLVGRHVTVDRITIRGAGHWYTELRGARVGLYGKGEPDSCGTGGTSGASSNVKLYDFAIIGQVDRRLDCDQVNGIGGAMGGGSEIAGLWIQHTKVGIWLDGPFDGLSVRNNRIYDQTADGLNLHRGISHVTVSDNFVRNTGDDGLAMWSEPLANHDNTFSHNTVVAPILANGIGIYGGYDNNATDNVLAESQDAGGAIYVANRFSAVPLSGTTTLARNTALRTGVLDSNLHFGIGALWFDGRDSEMSGTIDVSDTDLIDNSYEAIQFLDKRVTNVHFRNVRIDGAGTFAVQVQAPGSASFSNVVATGVGHAGVYDCQGAGAFSIADGGGNSGWSSTYCGAWPTPVYHDGPVNLARGKPVEASSAVAGFPPSNANDGDFGTYWESTNNAFPQTLTVDLGAPESVSRIVLGLPSTWTSRTQTLSALVSTDGTSFAPILGARGVVFDPASGNTATLTFPATSSRYLRLEFTANTGWPAGQLSELEAYAR</sequence>
<dbReference type="Pfam" id="PF00754">
    <property type="entry name" value="F5_F8_type_C"/>
    <property type="match status" value="1"/>
</dbReference>
<dbReference type="Pfam" id="PF22815">
    <property type="entry name" value="CatAgl_D1"/>
    <property type="match status" value="1"/>
</dbReference>
<dbReference type="InterPro" id="IPR008979">
    <property type="entry name" value="Galactose-bd-like_sf"/>
</dbReference>
<dbReference type="Pfam" id="PF12708">
    <property type="entry name" value="Pect-lyase_RHGA_epim"/>
    <property type="match status" value="1"/>
</dbReference>
<gene>
    <name evidence="2" type="ORF">LVJ94_25210</name>
</gene>
<evidence type="ECO:0000313" key="3">
    <source>
        <dbReference type="Proteomes" id="UP001374803"/>
    </source>
</evidence>
<dbReference type="InterPro" id="IPR012334">
    <property type="entry name" value="Pectin_lyas_fold"/>
</dbReference>
<dbReference type="CDD" id="cd14490">
    <property type="entry name" value="CBM6-CBM35-CBM36_like_1"/>
    <property type="match status" value="1"/>
</dbReference>
<protein>
    <submittedName>
        <fullName evidence="2">Discoidin domain-containing protein</fullName>
    </submittedName>
</protein>
<dbReference type="SUPFAM" id="SSF49785">
    <property type="entry name" value="Galactose-binding domain-like"/>
    <property type="match status" value="1"/>
</dbReference>
<keyword evidence="3" id="KW-1185">Reference proteome</keyword>
<dbReference type="SMART" id="SM00231">
    <property type="entry name" value="FA58C"/>
    <property type="match status" value="1"/>
</dbReference>
<dbReference type="Proteomes" id="UP001374803">
    <property type="component" value="Chromosome"/>
</dbReference>
<dbReference type="InterPro" id="IPR006626">
    <property type="entry name" value="PbH1"/>
</dbReference>
<dbReference type="Gene3D" id="2.60.120.260">
    <property type="entry name" value="Galactose-binding domain-like"/>
    <property type="match status" value="2"/>
</dbReference>
<dbReference type="SMART" id="SM00710">
    <property type="entry name" value="PbH1"/>
    <property type="match status" value="9"/>
</dbReference>
<dbReference type="PROSITE" id="PS50022">
    <property type="entry name" value="FA58C_3"/>
    <property type="match status" value="1"/>
</dbReference>
<dbReference type="InterPro" id="IPR000421">
    <property type="entry name" value="FA58C"/>
</dbReference>
<dbReference type="EMBL" id="CP089983">
    <property type="protein sequence ID" value="WXB10512.1"/>
    <property type="molecule type" value="Genomic_DNA"/>
</dbReference>
<evidence type="ECO:0000259" key="1">
    <source>
        <dbReference type="PROSITE" id="PS50022"/>
    </source>
</evidence>
<proteinExistence type="predicted"/>
<reference evidence="2" key="1">
    <citation type="submission" date="2021-12" db="EMBL/GenBank/DDBJ databases">
        <title>Discovery of the Pendulisporaceae a myxobacterial family with distinct sporulation behavior and unique specialized metabolism.</title>
        <authorList>
            <person name="Garcia R."/>
            <person name="Popoff A."/>
            <person name="Bader C.D."/>
            <person name="Loehr J."/>
            <person name="Walesch S."/>
            <person name="Walt C."/>
            <person name="Boldt J."/>
            <person name="Bunk B."/>
            <person name="Haeckl F.J.F.P.J."/>
            <person name="Gunesch A.P."/>
            <person name="Birkelbach J."/>
            <person name="Nuebel U."/>
            <person name="Pietschmann T."/>
            <person name="Bach T."/>
            <person name="Mueller R."/>
        </authorList>
    </citation>
    <scope>NUCLEOTIDE SEQUENCE</scope>
    <source>
        <strain evidence="2">MSr11367</strain>
    </source>
</reference>
<feature type="domain" description="F5/8 type C" evidence="1">
    <location>
        <begin position="597"/>
        <end position="738"/>
    </location>
</feature>
<dbReference type="SUPFAM" id="SSF51126">
    <property type="entry name" value="Pectin lyase-like"/>
    <property type="match status" value="1"/>
</dbReference>
<dbReference type="InterPro" id="IPR011050">
    <property type="entry name" value="Pectin_lyase_fold/virulence"/>
</dbReference>
<name>A0ABZ2LNN0_9BACT</name>
<accession>A0ABZ2LNN0</accession>
<organism evidence="2 3">
    <name type="scientific">Pendulispora rubella</name>
    <dbReference type="NCBI Taxonomy" id="2741070"/>
    <lineage>
        <taxon>Bacteria</taxon>
        <taxon>Pseudomonadati</taxon>
        <taxon>Myxococcota</taxon>
        <taxon>Myxococcia</taxon>
        <taxon>Myxococcales</taxon>
        <taxon>Sorangiineae</taxon>
        <taxon>Pendulisporaceae</taxon>
        <taxon>Pendulispora</taxon>
    </lineage>
</organism>
<evidence type="ECO:0000313" key="2">
    <source>
        <dbReference type="EMBL" id="WXB10512.1"/>
    </source>
</evidence>
<dbReference type="InterPro" id="IPR024535">
    <property type="entry name" value="RHGA/B-epi-like_pectate_lyase"/>
</dbReference>